<dbReference type="InterPro" id="IPR007387">
    <property type="entry name" value="TRAP_DctQ"/>
</dbReference>
<evidence type="ECO:0000256" key="2">
    <source>
        <dbReference type="ARBA" id="ARBA00022448"/>
    </source>
</evidence>
<dbReference type="GO" id="GO:0015740">
    <property type="term" value="P:C4-dicarboxylate transport"/>
    <property type="evidence" value="ECO:0007669"/>
    <property type="project" value="TreeGrafter"/>
</dbReference>
<evidence type="ECO:0000256" key="7">
    <source>
        <dbReference type="ARBA" id="ARBA00023136"/>
    </source>
</evidence>
<dbReference type="PANTHER" id="PTHR35011">
    <property type="entry name" value="2,3-DIKETO-L-GULONATE TRAP TRANSPORTER SMALL PERMEASE PROTEIN YIAM"/>
    <property type="match status" value="1"/>
</dbReference>
<keyword evidence="6 9" id="KW-1133">Transmembrane helix</keyword>
<evidence type="ECO:0000256" key="1">
    <source>
        <dbReference type="ARBA" id="ARBA00004429"/>
    </source>
</evidence>
<dbReference type="GO" id="GO:0005886">
    <property type="term" value="C:plasma membrane"/>
    <property type="evidence" value="ECO:0007669"/>
    <property type="project" value="UniProtKB-SubCell"/>
</dbReference>
<evidence type="ECO:0000256" key="6">
    <source>
        <dbReference type="ARBA" id="ARBA00022989"/>
    </source>
</evidence>
<dbReference type="KEGG" id="gfe:Gferi_09885"/>
<dbReference type="Pfam" id="PF04290">
    <property type="entry name" value="DctQ"/>
    <property type="match status" value="1"/>
</dbReference>
<feature type="transmembrane region" description="Helical" evidence="9">
    <location>
        <begin position="27"/>
        <end position="48"/>
    </location>
</feature>
<dbReference type="GO" id="GO:0022857">
    <property type="term" value="F:transmembrane transporter activity"/>
    <property type="evidence" value="ECO:0007669"/>
    <property type="project" value="TreeGrafter"/>
</dbReference>
<dbReference type="STRING" id="1424294.Gferi_09885"/>
<proteinExistence type="inferred from homology"/>
<reference evidence="11 12" key="1">
    <citation type="submission" date="2016-09" db="EMBL/GenBank/DDBJ databases">
        <title>Genomic analysis reveals versatility of anaerobic energy metabolism of Geosporobacter ferrireducens IRF9 of phylum Firmicutes.</title>
        <authorList>
            <person name="Kim S.-J."/>
        </authorList>
    </citation>
    <scope>NUCLEOTIDE SEQUENCE [LARGE SCALE GENOMIC DNA]</scope>
    <source>
        <strain evidence="11 12">IRF9</strain>
    </source>
</reference>
<evidence type="ECO:0000256" key="4">
    <source>
        <dbReference type="ARBA" id="ARBA00022519"/>
    </source>
</evidence>
<organism evidence="11 12">
    <name type="scientific">Geosporobacter ferrireducens</name>
    <dbReference type="NCBI Taxonomy" id="1424294"/>
    <lineage>
        <taxon>Bacteria</taxon>
        <taxon>Bacillati</taxon>
        <taxon>Bacillota</taxon>
        <taxon>Clostridia</taxon>
        <taxon>Peptostreptococcales</taxon>
        <taxon>Thermotaleaceae</taxon>
        <taxon>Geosporobacter</taxon>
    </lineage>
</organism>
<name>A0A1D8GG22_9FIRM</name>
<feature type="transmembrane region" description="Helical" evidence="9">
    <location>
        <begin position="140"/>
        <end position="159"/>
    </location>
</feature>
<keyword evidence="12" id="KW-1185">Reference proteome</keyword>
<feature type="domain" description="Tripartite ATP-independent periplasmic transporters DctQ component" evidence="10">
    <location>
        <begin position="37"/>
        <end position="167"/>
    </location>
</feature>
<dbReference type="InterPro" id="IPR055348">
    <property type="entry name" value="DctQ"/>
</dbReference>
<dbReference type="PANTHER" id="PTHR35011:SF2">
    <property type="entry name" value="2,3-DIKETO-L-GULONATE TRAP TRANSPORTER SMALL PERMEASE PROTEIN YIAM"/>
    <property type="match status" value="1"/>
</dbReference>
<comment type="similarity">
    <text evidence="8">Belongs to the TRAP transporter small permease family.</text>
</comment>
<gene>
    <name evidence="11" type="ORF">Gferi_09885</name>
</gene>
<keyword evidence="3" id="KW-1003">Cell membrane</keyword>
<dbReference type="Proteomes" id="UP000095743">
    <property type="component" value="Chromosome"/>
</dbReference>
<comment type="subcellular location">
    <subcellularLocation>
        <location evidence="1">Cell inner membrane</location>
        <topology evidence="1">Multi-pass membrane protein</topology>
    </subcellularLocation>
</comment>
<dbReference type="OrthoDB" id="9814265at2"/>
<evidence type="ECO:0000256" key="3">
    <source>
        <dbReference type="ARBA" id="ARBA00022475"/>
    </source>
</evidence>
<evidence type="ECO:0000256" key="9">
    <source>
        <dbReference type="SAM" id="Phobius"/>
    </source>
</evidence>
<evidence type="ECO:0000256" key="8">
    <source>
        <dbReference type="ARBA" id="ARBA00038436"/>
    </source>
</evidence>
<feature type="transmembrane region" description="Helical" evidence="9">
    <location>
        <begin position="60"/>
        <end position="78"/>
    </location>
</feature>
<dbReference type="AlphaFoldDB" id="A0A1D8GG22"/>
<evidence type="ECO:0000259" key="10">
    <source>
        <dbReference type="Pfam" id="PF04290"/>
    </source>
</evidence>
<evidence type="ECO:0000256" key="5">
    <source>
        <dbReference type="ARBA" id="ARBA00022692"/>
    </source>
</evidence>
<keyword evidence="2" id="KW-0813">Transport</keyword>
<evidence type="ECO:0000313" key="12">
    <source>
        <dbReference type="Proteomes" id="UP000095743"/>
    </source>
</evidence>
<keyword evidence="4" id="KW-0997">Cell inner membrane</keyword>
<dbReference type="EMBL" id="CP017269">
    <property type="protein sequence ID" value="AOT69861.1"/>
    <property type="molecule type" value="Genomic_DNA"/>
</dbReference>
<sequence>MSVYSSAYLLHVSGGEVLKFLDRVEEFFCGMALLTTTLILFLNVVLRYVFKSSASWAEEVIKYLMIWIAFIGGSICVRKGKHVSIDFFYEFLSVKNKKVLSVVVHLIATVFCGVMFFYGVKIIDFVMKSGQVSPALQIPMWIPYLAIPLGFILMFFRFIQDLIRIFKENPESLDTSEVN</sequence>
<accession>A0A1D8GG22</accession>
<feature type="transmembrane region" description="Helical" evidence="9">
    <location>
        <begin position="99"/>
        <end position="120"/>
    </location>
</feature>
<evidence type="ECO:0000313" key="11">
    <source>
        <dbReference type="EMBL" id="AOT69861.1"/>
    </source>
</evidence>
<keyword evidence="7 9" id="KW-0472">Membrane</keyword>
<protein>
    <submittedName>
        <fullName evidence="11">C4-dicarboxylate ABC transporter substrate-binding protein</fullName>
    </submittedName>
</protein>
<keyword evidence="5 9" id="KW-0812">Transmembrane</keyword>